<protein>
    <submittedName>
        <fullName evidence="2">Uncharacterized protein</fullName>
    </submittedName>
</protein>
<sequence length="176" mass="20694">MTTYPIYRHLKNINVRSRMTIHARTYTGGCKSGGNSKSSCLNLGEHAYKGQFLNEPPKGIKFYLDDLEQFYEDYQLDRNKRSSKKKESKNKDKGSSDTLEDEVEGKYYDIDDEEDKIEEPIRKKTKGRKKAQKKKGEENEYEDEKNEEDDTNYEENEDVETDLENKKQLPSKNKIQ</sequence>
<dbReference type="VEuPathDB" id="VectorBase:RPRC004973"/>
<evidence type="ECO:0000313" key="3">
    <source>
        <dbReference type="Proteomes" id="UP000015103"/>
    </source>
</evidence>
<accession>T1HLP9</accession>
<feature type="compositionally biased region" description="Acidic residues" evidence="1">
    <location>
        <begin position="139"/>
        <end position="162"/>
    </location>
</feature>
<reference evidence="2" key="1">
    <citation type="submission" date="2015-05" db="UniProtKB">
        <authorList>
            <consortium name="EnsemblMetazoa"/>
        </authorList>
    </citation>
    <scope>IDENTIFICATION</scope>
</reference>
<keyword evidence="3" id="KW-1185">Reference proteome</keyword>
<organism evidence="2 3">
    <name type="scientific">Rhodnius prolixus</name>
    <name type="common">Triatomid bug</name>
    <dbReference type="NCBI Taxonomy" id="13249"/>
    <lineage>
        <taxon>Eukaryota</taxon>
        <taxon>Metazoa</taxon>
        <taxon>Ecdysozoa</taxon>
        <taxon>Arthropoda</taxon>
        <taxon>Hexapoda</taxon>
        <taxon>Insecta</taxon>
        <taxon>Pterygota</taxon>
        <taxon>Neoptera</taxon>
        <taxon>Paraneoptera</taxon>
        <taxon>Hemiptera</taxon>
        <taxon>Heteroptera</taxon>
        <taxon>Panheteroptera</taxon>
        <taxon>Cimicomorpha</taxon>
        <taxon>Reduviidae</taxon>
        <taxon>Triatominae</taxon>
        <taxon>Rhodnius</taxon>
    </lineage>
</organism>
<dbReference type="EMBL" id="ACPB03001516">
    <property type="status" value="NOT_ANNOTATED_CDS"/>
    <property type="molecule type" value="Genomic_DNA"/>
</dbReference>
<dbReference type="EMBL" id="ACPB03001517">
    <property type="status" value="NOT_ANNOTATED_CDS"/>
    <property type="molecule type" value="Genomic_DNA"/>
</dbReference>
<evidence type="ECO:0000313" key="2">
    <source>
        <dbReference type="EnsemblMetazoa" id="RPRC004973-PA"/>
    </source>
</evidence>
<name>T1HLP9_RHOPR</name>
<dbReference type="InParanoid" id="T1HLP9"/>
<evidence type="ECO:0000256" key="1">
    <source>
        <dbReference type="SAM" id="MobiDB-lite"/>
    </source>
</evidence>
<proteinExistence type="predicted"/>
<feature type="compositionally biased region" description="Basic residues" evidence="1">
    <location>
        <begin position="123"/>
        <end position="133"/>
    </location>
</feature>
<dbReference type="HOGENOM" id="CLU_1527077_0_0_1"/>
<dbReference type="Proteomes" id="UP000015103">
    <property type="component" value="Unassembled WGS sequence"/>
</dbReference>
<feature type="region of interest" description="Disordered" evidence="1">
    <location>
        <begin position="75"/>
        <end position="176"/>
    </location>
</feature>
<dbReference type="AlphaFoldDB" id="T1HLP9"/>
<dbReference type="EnsemblMetazoa" id="RPRC004973-RA">
    <property type="protein sequence ID" value="RPRC004973-PA"/>
    <property type="gene ID" value="RPRC004973"/>
</dbReference>